<evidence type="ECO:0000313" key="3">
    <source>
        <dbReference type="Proteomes" id="UP000628079"/>
    </source>
</evidence>
<evidence type="ECO:0000313" key="2">
    <source>
        <dbReference type="EMBL" id="GGB70472.1"/>
    </source>
</evidence>
<dbReference type="EMBL" id="BMEA01000001">
    <property type="protein sequence ID" value="GGB70472.1"/>
    <property type="molecule type" value="Genomic_DNA"/>
</dbReference>
<protein>
    <submittedName>
        <fullName evidence="2">Uncharacterized protein</fullName>
    </submittedName>
</protein>
<name>A0A8H9FRI3_9MICO</name>
<reference evidence="2" key="1">
    <citation type="journal article" date="2014" name="Int. J. Syst. Evol. Microbiol.">
        <title>Complete genome sequence of Corynebacterium casei LMG S-19264T (=DSM 44701T), isolated from a smear-ripened cheese.</title>
        <authorList>
            <consortium name="US DOE Joint Genome Institute (JGI-PGF)"/>
            <person name="Walter F."/>
            <person name="Albersmeier A."/>
            <person name="Kalinowski J."/>
            <person name="Ruckert C."/>
        </authorList>
    </citation>
    <scope>NUCLEOTIDE SEQUENCE</scope>
    <source>
        <strain evidence="2">CGMCC 1.10749</strain>
    </source>
</reference>
<dbReference type="Proteomes" id="UP000628079">
    <property type="component" value="Unassembled WGS sequence"/>
</dbReference>
<proteinExistence type="predicted"/>
<organism evidence="2 3">
    <name type="scientific">Knoellia flava</name>
    <dbReference type="NCBI Taxonomy" id="913969"/>
    <lineage>
        <taxon>Bacteria</taxon>
        <taxon>Bacillati</taxon>
        <taxon>Actinomycetota</taxon>
        <taxon>Actinomycetes</taxon>
        <taxon>Micrococcales</taxon>
        <taxon>Intrasporangiaceae</taxon>
        <taxon>Knoellia</taxon>
    </lineage>
</organism>
<feature type="compositionally biased region" description="Polar residues" evidence="1">
    <location>
        <begin position="80"/>
        <end position="91"/>
    </location>
</feature>
<feature type="region of interest" description="Disordered" evidence="1">
    <location>
        <begin position="76"/>
        <end position="107"/>
    </location>
</feature>
<accession>A0A8H9FRI3</accession>
<sequence length="107" mass="11488">MISATGIDPGMPRSARLVPDDTDSLTSDAAALWLTSVPPRNVHTCWLPGPPEVEPSIDGEFSPLVTGNCPRMVIPVRTSGDVQSRGPTTMSGREDHREVHGTKREGK</sequence>
<dbReference type="AlphaFoldDB" id="A0A8H9FRI3"/>
<evidence type="ECO:0000256" key="1">
    <source>
        <dbReference type="SAM" id="MobiDB-lite"/>
    </source>
</evidence>
<gene>
    <name evidence="2" type="ORF">GCM10011314_07230</name>
</gene>
<reference evidence="2" key="2">
    <citation type="submission" date="2020-09" db="EMBL/GenBank/DDBJ databases">
        <authorList>
            <person name="Sun Q."/>
            <person name="Zhou Y."/>
        </authorList>
    </citation>
    <scope>NUCLEOTIDE SEQUENCE</scope>
    <source>
        <strain evidence="2">CGMCC 1.10749</strain>
    </source>
</reference>
<feature type="compositionally biased region" description="Basic and acidic residues" evidence="1">
    <location>
        <begin position="92"/>
        <end position="107"/>
    </location>
</feature>
<comment type="caution">
    <text evidence="2">The sequence shown here is derived from an EMBL/GenBank/DDBJ whole genome shotgun (WGS) entry which is preliminary data.</text>
</comment>
<feature type="region of interest" description="Disordered" evidence="1">
    <location>
        <begin position="1"/>
        <end position="22"/>
    </location>
</feature>